<evidence type="ECO:0000256" key="2">
    <source>
        <dbReference type="ARBA" id="ARBA00009986"/>
    </source>
</evidence>
<dbReference type="PANTHER" id="PTHR43353:SF12">
    <property type="entry name" value="SUCCINATE-SEMIALDEHYDE DEHYDROGENASE C139.05 [NADP(+)]-RELATED"/>
    <property type="match status" value="1"/>
</dbReference>
<evidence type="ECO:0000256" key="8">
    <source>
        <dbReference type="RuleBase" id="RU003345"/>
    </source>
</evidence>
<comment type="catalytic activity">
    <reaction evidence="6 9">
        <text>succinate semialdehyde + NAD(+) + H2O = succinate + NADH + 2 H(+)</text>
        <dbReference type="Rhea" id="RHEA:13217"/>
        <dbReference type="ChEBI" id="CHEBI:15377"/>
        <dbReference type="ChEBI" id="CHEBI:15378"/>
        <dbReference type="ChEBI" id="CHEBI:30031"/>
        <dbReference type="ChEBI" id="CHEBI:57540"/>
        <dbReference type="ChEBI" id="CHEBI:57706"/>
        <dbReference type="ChEBI" id="CHEBI:57945"/>
        <dbReference type="EC" id="1.2.1.16"/>
    </reaction>
</comment>
<evidence type="ECO:0000313" key="11">
    <source>
        <dbReference type="EMBL" id="WBW71044.1"/>
    </source>
</evidence>
<accession>A0AAF0AUM7</accession>
<dbReference type="Pfam" id="PF00171">
    <property type="entry name" value="Aldedh"/>
    <property type="match status" value="1"/>
</dbReference>
<dbReference type="FunFam" id="3.40.605.10:FF:000005">
    <property type="entry name" value="Succinate-semialdehyde dehydrogenase I"/>
    <property type="match status" value="1"/>
</dbReference>
<dbReference type="RefSeq" id="XP_056035287.1">
    <property type="nucleotide sequence ID" value="XM_056180565.1"/>
</dbReference>
<dbReference type="AlphaFoldDB" id="A0AAF0AUM7"/>
<dbReference type="GO" id="GO:0005739">
    <property type="term" value="C:mitochondrion"/>
    <property type="evidence" value="ECO:0007669"/>
    <property type="project" value="UniProtKB-ARBA"/>
</dbReference>
<dbReference type="Gene3D" id="3.40.309.10">
    <property type="entry name" value="Aldehyde Dehydrogenase, Chain A, domain 2"/>
    <property type="match status" value="1"/>
</dbReference>
<dbReference type="PROSITE" id="PS00070">
    <property type="entry name" value="ALDEHYDE_DEHYDR_CYS"/>
    <property type="match status" value="1"/>
</dbReference>
<dbReference type="InterPro" id="IPR016160">
    <property type="entry name" value="Ald_DH_CS_CYS"/>
</dbReference>
<dbReference type="GO" id="GO:0004777">
    <property type="term" value="F:succinate-semialdehyde dehydrogenase (NAD+) activity"/>
    <property type="evidence" value="ECO:0007669"/>
    <property type="project" value="UniProtKB-UniRule"/>
</dbReference>
<protein>
    <recommendedName>
        <fullName evidence="9">Succinate-semialdehyde dehydrogenase</fullName>
        <ecNumber evidence="9">1.2.1.16</ecNumber>
    </recommendedName>
</protein>
<dbReference type="CDD" id="cd07103">
    <property type="entry name" value="ALDH_F5_SSADH_GabD"/>
    <property type="match status" value="1"/>
</dbReference>
<dbReference type="PROSITE" id="PS00687">
    <property type="entry name" value="ALDEHYDE_DEHYDR_GLU"/>
    <property type="match status" value="1"/>
</dbReference>
<dbReference type="InterPro" id="IPR015590">
    <property type="entry name" value="Aldehyde_DH_dom"/>
</dbReference>
<comment type="pathway">
    <text evidence="1 9">Amino-acid degradation; 4-aminobutanoate degradation.</text>
</comment>
<dbReference type="EMBL" id="CP115611">
    <property type="protein sequence ID" value="WBW71044.1"/>
    <property type="molecule type" value="Genomic_DNA"/>
</dbReference>
<dbReference type="PANTHER" id="PTHR43353">
    <property type="entry name" value="SUCCINATE-SEMIALDEHYDE DEHYDROGENASE, MITOCHONDRIAL"/>
    <property type="match status" value="1"/>
</dbReference>
<evidence type="ECO:0000256" key="4">
    <source>
        <dbReference type="ARBA" id="ARBA00023002"/>
    </source>
</evidence>
<dbReference type="GeneID" id="80875254"/>
<dbReference type="InterPro" id="IPR016162">
    <property type="entry name" value="Ald_DH_N"/>
</dbReference>
<comment type="similarity">
    <text evidence="2 8">Belongs to the aldehyde dehydrogenase family.</text>
</comment>
<dbReference type="SUPFAM" id="SSF53720">
    <property type="entry name" value="ALDH-like"/>
    <property type="match status" value="1"/>
</dbReference>
<dbReference type="NCBIfam" id="TIGR01780">
    <property type="entry name" value="SSADH"/>
    <property type="match status" value="1"/>
</dbReference>
<evidence type="ECO:0000313" key="12">
    <source>
        <dbReference type="Proteomes" id="UP001212411"/>
    </source>
</evidence>
<sequence length="496" mass="53761">MSSTASLFHRPELFGLNQPVAPSVVHGKWFTSNSKKFFSVENPSDTQEVGKVTDMTVDETKKAIEAASDAFKSYKNLTHVQRSELLSRWATLIEENKEDLVKMLTMENGKPLSHSDMEVSASIGYIKWYAGEAVRVFGDVAPSSLQMNNFILSVKQPVGISGLITPWNFPSAMVTRKGGAALAAGCTIVIMPSASTPYSCLGLVKLAQEAGFPEGVINVVTTSNVSEHGKELTTNPLIRKISFTGSTNVGKILMSQSASTVKKISMELGGNAPFIVFPDFPVDQAVQSLCNIKFFSAGEVCVCPNRVYVHKDIYEEFSKQLLEKVKSIKVGDGLDPSTGLGPLISKQGCDKMASHIEDSVSKGAKLLAGGKPITDKGGYFFEPTVLTNLNQDMIVACEETFGPLISLFQFDNVDQVLEWANDTEVGLAAYVFSKDVTTLVHVAKELEVGLVGANIELVDEPFMSFGGIKQSGFGKEAGRHGVEEFMIIKEINLKTQ</sequence>
<feature type="domain" description="Aldehyde dehydrogenase" evidence="10">
    <location>
        <begin position="29"/>
        <end position="490"/>
    </location>
</feature>
<organism evidence="11 12">
    <name type="scientific">Schizosaccharomyces osmophilus</name>
    <dbReference type="NCBI Taxonomy" id="2545709"/>
    <lineage>
        <taxon>Eukaryota</taxon>
        <taxon>Fungi</taxon>
        <taxon>Dikarya</taxon>
        <taxon>Ascomycota</taxon>
        <taxon>Taphrinomycotina</taxon>
        <taxon>Schizosaccharomycetes</taxon>
        <taxon>Schizosaccharomycetales</taxon>
        <taxon>Schizosaccharomycetaceae</taxon>
        <taxon>Schizosaccharomyces</taxon>
    </lineage>
</organism>
<dbReference type="KEGG" id="som:SOMG_01772"/>
<dbReference type="InterPro" id="IPR016163">
    <property type="entry name" value="Ald_DH_C"/>
</dbReference>
<evidence type="ECO:0000256" key="9">
    <source>
        <dbReference type="RuleBase" id="RU365091"/>
    </source>
</evidence>
<comment type="subunit">
    <text evidence="3">Homotetramer.</text>
</comment>
<dbReference type="InterPro" id="IPR016161">
    <property type="entry name" value="Ald_DH/histidinol_DH"/>
</dbReference>
<keyword evidence="12" id="KW-1185">Reference proteome</keyword>
<dbReference type="InterPro" id="IPR050740">
    <property type="entry name" value="Aldehyde_DH_Superfamily"/>
</dbReference>
<evidence type="ECO:0000256" key="5">
    <source>
        <dbReference type="ARBA" id="ARBA00050387"/>
    </source>
</evidence>
<comment type="catalytic activity">
    <reaction evidence="5 9">
        <text>succinate semialdehyde + NADP(+) + H2O = succinate + NADPH + 2 H(+)</text>
        <dbReference type="Rhea" id="RHEA:13213"/>
        <dbReference type="ChEBI" id="CHEBI:15377"/>
        <dbReference type="ChEBI" id="CHEBI:15378"/>
        <dbReference type="ChEBI" id="CHEBI:30031"/>
        <dbReference type="ChEBI" id="CHEBI:57706"/>
        <dbReference type="ChEBI" id="CHEBI:57783"/>
        <dbReference type="ChEBI" id="CHEBI:58349"/>
        <dbReference type="EC" id="1.2.1.16"/>
    </reaction>
</comment>
<dbReference type="EC" id="1.2.1.16" evidence="9"/>
<evidence type="ECO:0000256" key="1">
    <source>
        <dbReference type="ARBA" id="ARBA00005176"/>
    </source>
</evidence>
<dbReference type="FunFam" id="3.40.309.10:FF:000004">
    <property type="entry name" value="Succinate-semialdehyde dehydrogenase I"/>
    <property type="match status" value="1"/>
</dbReference>
<evidence type="ECO:0000256" key="3">
    <source>
        <dbReference type="ARBA" id="ARBA00011881"/>
    </source>
</evidence>
<feature type="active site" evidence="7">
    <location>
        <position position="267"/>
    </location>
</feature>
<dbReference type="GO" id="GO:0009450">
    <property type="term" value="P:gamma-aminobutyric acid catabolic process"/>
    <property type="evidence" value="ECO:0007669"/>
    <property type="project" value="InterPro"/>
</dbReference>
<evidence type="ECO:0000256" key="7">
    <source>
        <dbReference type="PROSITE-ProRule" id="PRU10007"/>
    </source>
</evidence>
<dbReference type="Gene3D" id="3.40.605.10">
    <property type="entry name" value="Aldehyde Dehydrogenase, Chain A, domain 1"/>
    <property type="match status" value="1"/>
</dbReference>
<keyword evidence="4 8" id="KW-0560">Oxidoreductase</keyword>
<dbReference type="InterPro" id="IPR010102">
    <property type="entry name" value="Succ_semiAld_DH"/>
</dbReference>
<proteinExistence type="inferred from homology"/>
<gene>
    <name evidence="11" type="ORF">SOMG_01772</name>
</gene>
<reference evidence="11 12" key="1">
    <citation type="journal article" date="2023" name="G3 (Bethesda)">
        <title>A high-quality reference genome for the fission yeast Schizosaccharomyces osmophilus.</title>
        <authorList>
            <person name="Jia G.S."/>
            <person name="Zhang W.C."/>
            <person name="Liang Y."/>
            <person name="Liu X.H."/>
            <person name="Rhind N."/>
            <person name="Pidoux A."/>
            <person name="Brysch-Herzberg M."/>
            <person name="Du L.L."/>
        </authorList>
    </citation>
    <scope>NUCLEOTIDE SEQUENCE [LARGE SCALE GENOMIC DNA]</scope>
    <source>
        <strain evidence="11 12">CBS 15793</strain>
    </source>
</reference>
<dbReference type="Proteomes" id="UP001212411">
    <property type="component" value="Chromosome 1"/>
</dbReference>
<name>A0AAF0AUM7_9SCHI</name>
<evidence type="ECO:0000259" key="10">
    <source>
        <dbReference type="Pfam" id="PF00171"/>
    </source>
</evidence>
<evidence type="ECO:0000256" key="6">
    <source>
        <dbReference type="ARBA" id="ARBA00052698"/>
    </source>
</evidence>
<dbReference type="InterPro" id="IPR029510">
    <property type="entry name" value="Ald_DH_CS_GLU"/>
</dbReference>